<dbReference type="KEGG" id="gba:J421_4030"/>
<proteinExistence type="predicted"/>
<evidence type="ECO:0000313" key="3">
    <source>
        <dbReference type="Proteomes" id="UP000019151"/>
    </source>
</evidence>
<dbReference type="STRING" id="861299.J421_4030"/>
<name>W0RM76_9BACT</name>
<protein>
    <submittedName>
        <fullName evidence="2">Uncharacterized protein</fullName>
    </submittedName>
</protein>
<dbReference type="RefSeq" id="WP_104022865.1">
    <property type="nucleotide sequence ID" value="NZ_CP007128.1"/>
</dbReference>
<dbReference type="EMBL" id="CP007128">
    <property type="protein sequence ID" value="AHG91567.1"/>
    <property type="molecule type" value="Genomic_DNA"/>
</dbReference>
<feature type="transmembrane region" description="Helical" evidence="1">
    <location>
        <begin position="125"/>
        <end position="144"/>
    </location>
</feature>
<keyword evidence="1" id="KW-1133">Transmembrane helix</keyword>
<dbReference type="eggNOG" id="COG4658">
    <property type="taxonomic scope" value="Bacteria"/>
</dbReference>
<organism evidence="2 3">
    <name type="scientific">Gemmatirosa kalamazoonensis</name>
    <dbReference type="NCBI Taxonomy" id="861299"/>
    <lineage>
        <taxon>Bacteria</taxon>
        <taxon>Pseudomonadati</taxon>
        <taxon>Gemmatimonadota</taxon>
        <taxon>Gemmatimonadia</taxon>
        <taxon>Gemmatimonadales</taxon>
        <taxon>Gemmatimonadaceae</taxon>
        <taxon>Gemmatirosa</taxon>
    </lineage>
</organism>
<feature type="transmembrane region" description="Helical" evidence="1">
    <location>
        <begin position="95"/>
        <end position="113"/>
    </location>
</feature>
<dbReference type="InParanoid" id="W0RM76"/>
<gene>
    <name evidence="2" type="ORF">J421_4030</name>
</gene>
<keyword evidence="3" id="KW-1185">Reference proteome</keyword>
<feature type="transmembrane region" description="Helical" evidence="1">
    <location>
        <begin position="50"/>
        <end position="67"/>
    </location>
</feature>
<dbReference type="HOGENOM" id="CLU_908192_0_0_0"/>
<evidence type="ECO:0000256" key="1">
    <source>
        <dbReference type="SAM" id="Phobius"/>
    </source>
</evidence>
<dbReference type="Proteomes" id="UP000019151">
    <property type="component" value="Chromosome"/>
</dbReference>
<feature type="transmembrane region" description="Helical" evidence="1">
    <location>
        <begin position="228"/>
        <end position="246"/>
    </location>
</feature>
<feature type="transmembrane region" description="Helical" evidence="1">
    <location>
        <begin position="24"/>
        <end position="43"/>
    </location>
</feature>
<evidence type="ECO:0000313" key="2">
    <source>
        <dbReference type="EMBL" id="AHG91567.1"/>
    </source>
</evidence>
<dbReference type="OrthoDB" id="260854at2"/>
<feature type="transmembrane region" description="Helical" evidence="1">
    <location>
        <begin position="258"/>
        <end position="275"/>
    </location>
</feature>
<accession>W0RM76</accession>
<keyword evidence="1" id="KW-0472">Membrane</keyword>
<dbReference type="AlphaFoldDB" id="W0RM76"/>
<reference evidence="2 3" key="1">
    <citation type="journal article" date="2014" name="Genome Announc.">
        <title>Genome Sequence and Methylome of Soil Bacterium Gemmatirosa kalamazoonensis KBS708T, a Member of the Rarely Cultivated Gemmatimonadetes Phylum.</title>
        <authorList>
            <person name="Debruyn J.M."/>
            <person name="Radosevich M."/>
            <person name="Wommack K.E."/>
            <person name="Polson S.W."/>
            <person name="Hauser L.J."/>
            <person name="Fawaz M.N."/>
            <person name="Korlach J."/>
            <person name="Tsai Y.C."/>
        </authorList>
    </citation>
    <scope>NUCLEOTIDE SEQUENCE [LARGE SCALE GENOMIC DNA]</scope>
    <source>
        <strain evidence="2 3">KBS708</strain>
    </source>
</reference>
<keyword evidence="1" id="KW-0812">Transmembrane</keyword>
<sequence length="283" mass="30944">MSATQAAETPAGPRSWARDLDPRLLIAGLITLVLVVAQLRYHVVGGYDRLVLALLACTVTEAVLSWFDRGKVVNLQSAYISGISLTLLEKPQGGALWPVLIGGFLAIASKYVLRYRNNHLWNPTNFAIVTLLLAAPSRVSVLSHQWGNDLATNLVIWAFGLLIASRVRVLHITLSYVAAFFALNTLRALVLGQPVAPELAPITGPMYQLFVFFMITDPRTVVRGRQRQIAVVVVIAVVEALIRYASDRGAPLPTAFNAAPPLVALWLVGPVAKWLDLRRSTHE</sequence>